<dbReference type="GO" id="GO:0019441">
    <property type="term" value="P:L-tryptophan catabolic process to kynurenine"/>
    <property type="evidence" value="ECO:0007669"/>
    <property type="project" value="InterPro"/>
</dbReference>
<gene>
    <name evidence="2" type="ORF">INT45_013536</name>
</gene>
<dbReference type="AlphaFoldDB" id="A0A8H7VJJ8"/>
<reference evidence="2 3" key="1">
    <citation type="submission" date="2020-12" db="EMBL/GenBank/DDBJ databases">
        <title>Metabolic potential, ecology and presence of endohyphal bacteria is reflected in genomic diversity of Mucoromycotina.</title>
        <authorList>
            <person name="Muszewska A."/>
            <person name="Okrasinska A."/>
            <person name="Steczkiewicz K."/>
            <person name="Drgas O."/>
            <person name="Orlowska M."/>
            <person name="Perlinska-Lenart U."/>
            <person name="Aleksandrzak-Piekarczyk T."/>
            <person name="Szatraj K."/>
            <person name="Zielenkiewicz U."/>
            <person name="Pilsyk S."/>
            <person name="Malc E."/>
            <person name="Mieczkowski P."/>
            <person name="Kruszewska J.S."/>
            <person name="Biernat P."/>
            <person name="Pawlowska J."/>
        </authorList>
    </citation>
    <scope>NUCLEOTIDE SEQUENCE [LARGE SCALE GENOMIC DNA]</scope>
    <source>
        <strain evidence="2 3">CBS 142.35</strain>
    </source>
</reference>
<dbReference type="Pfam" id="PF04199">
    <property type="entry name" value="Cyclase"/>
    <property type="match status" value="1"/>
</dbReference>
<evidence type="ECO:0000313" key="2">
    <source>
        <dbReference type="EMBL" id="KAG2222905.1"/>
    </source>
</evidence>
<evidence type="ECO:0008006" key="4">
    <source>
        <dbReference type="Google" id="ProtNLM"/>
    </source>
</evidence>
<comment type="similarity">
    <text evidence="1">Belongs to the Cyclase 1 superfamily.</text>
</comment>
<name>A0A8H7VJJ8_9FUNG</name>
<dbReference type="InterPro" id="IPR007325">
    <property type="entry name" value="KFase/CYL"/>
</dbReference>
<sequence length="318" mass="36272">MSSDLPTYDQLPIKPEYPPHSAWGVWGEDDNLGTLNLLTEDVVKEAGQCIKSGKVFALNWDLEKPNPPLFGRQTIKHNLHPHNAENISFDDSYDTFNPQSSSQWDGLRHICHMPTKTFYNGIKPDEIVKGESDRLGVHHMARRGIAGRAVLLDYARWAEKHRPDFNPLIRSEIPVEELKQVAEAQNVTFKKGDILLVRIGWMAAYEKERHRLHEMMDLEHPECAGVKACEETFRWIWDNHFAAVGSDNFPFEAFPPTWEESCHSQFLGGWGMPIGEMFFLEKLAEDSAQDGVYEYFFTSAPLNIYQGVATPPNAVCIK</sequence>
<proteinExistence type="inferred from homology"/>
<dbReference type="PANTHER" id="PTHR34861">
    <property type="match status" value="1"/>
</dbReference>
<dbReference type="SUPFAM" id="SSF102198">
    <property type="entry name" value="Putative cyclase"/>
    <property type="match status" value="1"/>
</dbReference>
<dbReference type="InterPro" id="IPR037175">
    <property type="entry name" value="KFase_sf"/>
</dbReference>
<dbReference type="Gene3D" id="3.50.30.50">
    <property type="entry name" value="Putative cyclase"/>
    <property type="match status" value="1"/>
</dbReference>
<protein>
    <recommendedName>
        <fullName evidence="4">Cyclase</fullName>
    </recommendedName>
</protein>
<organism evidence="2 3">
    <name type="scientific">Circinella minor</name>
    <dbReference type="NCBI Taxonomy" id="1195481"/>
    <lineage>
        <taxon>Eukaryota</taxon>
        <taxon>Fungi</taxon>
        <taxon>Fungi incertae sedis</taxon>
        <taxon>Mucoromycota</taxon>
        <taxon>Mucoromycotina</taxon>
        <taxon>Mucoromycetes</taxon>
        <taxon>Mucorales</taxon>
        <taxon>Lichtheimiaceae</taxon>
        <taxon>Circinella</taxon>
    </lineage>
</organism>
<keyword evidence="3" id="KW-1185">Reference proteome</keyword>
<dbReference type="EMBL" id="JAEPRB010000072">
    <property type="protein sequence ID" value="KAG2222905.1"/>
    <property type="molecule type" value="Genomic_DNA"/>
</dbReference>
<evidence type="ECO:0000256" key="1">
    <source>
        <dbReference type="ARBA" id="ARBA00007865"/>
    </source>
</evidence>
<evidence type="ECO:0000313" key="3">
    <source>
        <dbReference type="Proteomes" id="UP000646827"/>
    </source>
</evidence>
<dbReference type="PANTHER" id="PTHR34861:SF11">
    <property type="entry name" value="CYCLASE"/>
    <property type="match status" value="1"/>
</dbReference>
<dbReference type="GO" id="GO:0004061">
    <property type="term" value="F:arylformamidase activity"/>
    <property type="evidence" value="ECO:0007669"/>
    <property type="project" value="InterPro"/>
</dbReference>
<dbReference type="OrthoDB" id="5396at2759"/>
<comment type="caution">
    <text evidence="2">The sequence shown here is derived from an EMBL/GenBank/DDBJ whole genome shotgun (WGS) entry which is preliminary data.</text>
</comment>
<accession>A0A8H7VJJ8</accession>
<dbReference type="Proteomes" id="UP000646827">
    <property type="component" value="Unassembled WGS sequence"/>
</dbReference>